<dbReference type="Proteomes" id="UP001419084">
    <property type="component" value="Unassembled WGS sequence"/>
</dbReference>
<evidence type="ECO:0000313" key="3">
    <source>
        <dbReference type="Proteomes" id="UP001419084"/>
    </source>
</evidence>
<organism evidence="2 3">
    <name type="scientific">Lacrimispora amygdalina</name>
    <dbReference type="NCBI Taxonomy" id="253257"/>
    <lineage>
        <taxon>Bacteria</taxon>
        <taxon>Bacillati</taxon>
        <taxon>Bacillota</taxon>
        <taxon>Clostridia</taxon>
        <taxon>Lachnospirales</taxon>
        <taxon>Lachnospiraceae</taxon>
        <taxon>Lacrimispora</taxon>
    </lineage>
</organism>
<accession>A0ABQ5M408</accession>
<dbReference type="InterPro" id="IPR056670">
    <property type="entry name" value="DUF7768"/>
</dbReference>
<dbReference type="Pfam" id="PF24963">
    <property type="entry name" value="DUF7768"/>
    <property type="match status" value="1"/>
</dbReference>
<dbReference type="Gene3D" id="3.40.50.10400">
    <property type="entry name" value="Hypothetical protein PA1492"/>
    <property type="match status" value="1"/>
</dbReference>
<proteinExistence type="predicted"/>
<dbReference type="EMBL" id="BRPJ01000030">
    <property type="protein sequence ID" value="GLB29642.1"/>
    <property type="molecule type" value="Genomic_DNA"/>
</dbReference>
<feature type="domain" description="DUF7768" evidence="1">
    <location>
        <begin position="2"/>
        <end position="98"/>
    </location>
</feature>
<protein>
    <recommendedName>
        <fullName evidence="1">DUF7768 domain-containing protein</fullName>
    </recommendedName>
</protein>
<evidence type="ECO:0000259" key="1">
    <source>
        <dbReference type="Pfam" id="PF24963"/>
    </source>
</evidence>
<name>A0ABQ5M408_9FIRM</name>
<sequence>MKLVYICSPYAGEVERNIRFAQEACHYAISQNCAPVAVHLIYPQLLDDMVPKERKIGIQMGLRVLIVCEELWLCGSRISTGMRCELAEAKRLGIPVKRISEEQIQGGFTIMEHCKTSTKCIPEEAPPSGIRLQY</sequence>
<evidence type="ECO:0000313" key="2">
    <source>
        <dbReference type="EMBL" id="GLB29642.1"/>
    </source>
</evidence>
<comment type="caution">
    <text evidence="2">The sequence shown here is derived from an EMBL/GenBank/DDBJ whole genome shotgun (WGS) entry which is preliminary data.</text>
</comment>
<keyword evidence="3" id="KW-1185">Reference proteome</keyword>
<reference evidence="2 3" key="1">
    <citation type="journal article" date="2024" name="Int. J. Syst. Evol. Microbiol.">
        <title>Lacrimispora brassicae sp. nov. isolated from fermented cabbage, and proposal of Clostridium indicum Gundawar et al. 2019 and Clostridium methoxybenzovorans Mechichi et al. 1999 as heterotypic synonyms of Lacrimispora amygdalina (Parshina et al. 2003) Haas and Blanchard 2020 and Lacrimispora indolis (McClung and McCoy 1957) Haas and Blanchard 2020, respectively.</title>
        <authorList>
            <person name="Kobayashi H."/>
            <person name="Tanizawa Y."/>
            <person name="Sakamoto M."/>
            <person name="Ohkuma M."/>
            <person name="Tohno M."/>
        </authorList>
    </citation>
    <scope>NUCLEOTIDE SEQUENCE [LARGE SCALE GENOMIC DNA]</scope>
    <source>
        <strain evidence="2 3">DSM 12857</strain>
    </source>
</reference>
<dbReference type="RefSeq" id="WP_346064973.1">
    <property type="nucleotide sequence ID" value="NZ_BRPJ01000030.1"/>
</dbReference>
<gene>
    <name evidence="2" type="ORF">LAD12857_15650</name>
</gene>